<evidence type="ECO:0000256" key="3">
    <source>
        <dbReference type="ARBA" id="ARBA00022676"/>
    </source>
</evidence>
<gene>
    <name evidence="12" type="ORF">APICC_00991</name>
</gene>
<feature type="transmembrane region" description="Helical" evidence="11">
    <location>
        <begin position="83"/>
        <end position="104"/>
    </location>
</feature>
<proteinExistence type="inferred from homology"/>
<dbReference type="EMBL" id="KZ288360">
    <property type="protein sequence ID" value="PBC27036.1"/>
    <property type="molecule type" value="Genomic_DNA"/>
</dbReference>
<dbReference type="InterPro" id="IPR042416">
    <property type="entry name" value="OSTC"/>
</dbReference>
<evidence type="ECO:0000256" key="11">
    <source>
        <dbReference type="SAM" id="Phobius"/>
    </source>
</evidence>
<keyword evidence="4 12" id="KW-0808">Transferase</keyword>
<evidence type="ECO:0000313" key="12">
    <source>
        <dbReference type="EMBL" id="PBC27036.1"/>
    </source>
</evidence>
<keyword evidence="8" id="KW-0333">Golgi apparatus</keyword>
<dbReference type="Pfam" id="PF01762">
    <property type="entry name" value="Galactosyl_T"/>
    <property type="match status" value="1"/>
</dbReference>
<comment type="similarity">
    <text evidence="2">Belongs to the glycosyltransferase 31 family.</text>
</comment>
<keyword evidence="10" id="KW-0325">Glycoprotein</keyword>
<evidence type="ECO:0000256" key="5">
    <source>
        <dbReference type="ARBA" id="ARBA00022692"/>
    </source>
</evidence>
<evidence type="ECO:0000256" key="9">
    <source>
        <dbReference type="ARBA" id="ARBA00023136"/>
    </source>
</evidence>
<feature type="transmembrane region" description="Helical" evidence="11">
    <location>
        <begin position="116"/>
        <end position="139"/>
    </location>
</feature>
<protein>
    <submittedName>
        <fullName evidence="12">Oligosaccharyltransferase complex subunit ostc-B</fullName>
    </submittedName>
</protein>
<sequence>MEYIYRLPFLALEVPNLKLKKPSWFVKPSAMIVFSFILLSYFLVTGGIIYDVIVEPPSVGSTTDEHGHTRPVAFMPYRVNGQYIMEGLASSFLFTLGGIGFIVLDQTHNPSTPKLNRILLICVGFISVIVSFITCWVFMRMKLPTLFILFLTILKIDLRNNTKYLYNANDTNENISSIIKFVIKPKCDINFIVWIVTSSANDAAYRTALRYAYPSEMLKSLNVTRIFLLGRPKEENMWKYILKESQKYNDLLQGDFLENYKNLTLKHLMGLKWASSNCKANFLIKTDNDIVLDIFEILKLLQEKKIEENTMSGYILRNMKPIRISNNKWFATREDFPGEIYPDFLSGWFYITNLKVAQLLVNTSEKFKNFFWIDDVFVSGILRQKCDIKLKELNNFYATDYRYLECCIRDKKKKLKCEFIAGPDGGKKELHIKFRKFSEYCQWNCYKRMKEQLVSKTCVVPYEEEMHIVNSKAYVYYVQNL</sequence>
<dbReference type="AlphaFoldDB" id="A0A2A3E734"/>
<keyword evidence="9 11" id="KW-0472">Membrane</keyword>
<evidence type="ECO:0000256" key="2">
    <source>
        <dbReference type="ARBA" id="ARBA00008661"/>
    </source>
</evidence>
<dbReference type="GO" id="GO:0008250">
    <property type="term" value="C:oligosaccharyltransferase complex"/>
    <property type="evidence" value="ECO:0007669"/>
    <property type="project" value="InterPro"/>
</dbReference>
<keyword evidence="3" id="KW-0328">Glycosyltransferase</keyword>
<keyword evidence="7 11" id="KW-1133">Transmembrane helix</keyword>
<name>A0A2A3E734_APICC</name>
<keyword evidence="5 11" id="KW-0812">Transmembrane</keyword>
<dbReference type="GO" id="GO:0000139">
    <property type="term" value="C:Golgi membrane"/>
    <property type="evidence" value="ECO:0007669"/>
    <property type="project" value="UniProtKB-SubCell"/>
</dbReference>
<evidence type="ECO:0000256" key="8">
    <source>
        <dbReference type="ARBA" id="ARBA00023034"/>
    </source>
</evidence>
<dbReference type="InterPro" id="IPR002659">
    <property type="entry name" value="Glyco_trans_31"/>
</dbReference>
<dbReference type="Proteomes" id="UP000242457">
    <property type="component" value="Unassembled WGS sequence"/>
</dbReference>
<dbReference type="GO" id="GO:0016758">
    <property type="term" value="F:hexosyltransferase activity"/>
    <property type="evidence" value="ECO:0007669"/>
    <property type="project" value="InterPro"/>
</dbReference>
<dbReference type="Gene3D" id="3.90.550.50">
    <property type="match status" value="1"/>
</dbReference>
<reference evidence="12 13" key="1">
    <citation type="submission" date="2014-07" db="EMBL/GenBank/DDBJ databases">
        <title>Genomic and transcriptomic analysis on Apis cerana provide comprehensive insights into honey bee biology.</title>
        <authorList>
            <person name="Diao Q."/>
            <person name="Sun L."/>
            <person name="Zheng H."/>
            <person name="Zheng H."/>
            <person name="Xu S."/>
            <person name="Wang S."/>
            <person name="Zeng Z."/>
            <person name="Hu F."/>
            <person name="Su S."/>
            <person name="Wu J."/>
        </authorList>
    </citation>
    <scope>NUCLEOTIDE SEQUENCE [LARGE SCALE GENOMIC DNA]</scope>
    <source>
        <tissue evidence="12">Pupae without intestine</tissue>
    </source>
</reference>
<feature type="transmembrane region" description="Helical" evidence="11">
    <location>
        <begin position="30"/>
        <end position="50"/>
    </location>
</feature>
<organism evidence="12 13">
    <name type="scientific">Apis cerana cerana</name>
    <name type="common">Oriental honeybee</name>
    <dbReference type="NCBI Taxonomy" id="94128"/>
    <lineage>
        <taxon>Eukaryota</taxon>
        <taxon>Metazoa</taxon>
        <taxon>Ecdysozoa</taxon>
        <taxon>Arthropoda</taxon>
        <taxon>Hexapoda</taxon>
        <taxon>Insecta</taxon>
        <taxon>Pterygota</taxon>
        <taxon>Neoptera</taxon>
        <taxon>Endopterygota</taxon>
        <taxon>Hymenoptera</taxon>
        <taxon>Apocrita</taxon>
        <taxon>Aculeata</taxon>
        <taxon>Apoidea</taxon>
        <taxon>Anthophila</taxon>
        <taxon>Apidae</taxon>
        <taxon>Apis</taxon>
    </lineage>
</organism>
<dbReference type="STRING" id="94128.A0A2A3E734"/>
<evidence type="ECO:0000256" key="6">
    <source>
        <dbReference type="ARBA" id="ARBA00022968"/>
    </source>
</evidence>
<dbReference type="OrthoDB" id="2139606at2759"/>
<evidence type="ECO:0000256" key="1">
    <source>
        <dbReference type="ARBA" id="ARBA00004323"/>
    </source>
</evidence>
<evidence type="ECO:0000256" key="10">
    <source>
        <dbReference type="ARBA" id="ARBA00023180"/>
    </source>
</evidence>
<dbReference type="PANTHER" id="PTHR13160">
    <property type="entry name" value="OLIGOSACCHARYLTRANSFERASE COMPLEX SUBUNIT OSTC"/>
    <property type="match status" value="1"/>
</dbReference>
<accession>A0A2A3E734</accession>
<dbReference type="PANTHER" id="PTHR13160:SF4">
    <property type="entry name" value="OLIGOSACCHARYLTRANSFERASE COMPLEX SUBUNIT OSTC"/>
    <property type="match status" value="1"/>
</dbReference>
<dbReference type="FunFam" id="3.90.550.50:FF:000001">
    <property type="entry name" value="Hexosyltransferase"/>
    <property type="match status" value="1"/>
</dbReference>
<keyword evidence="6" id="KW-0735">Signal-anchor</keyword>
<evidence type="ECO:0000256" key="7">
    <source>
        <dbReference type="ARBA" id="ARBA00022989"/>
    </source>
</evidence>
<evidence type="ECO:0000256" key="4">
    <source>
        <dbReference type="ARBA" id="ARBA00022679"/>
    </source>
</evidence>
<comment type="subcellular location">
    <subcellularLocation>
        <location evidence="1">Golgi apparatus membrane</location>
        <topology evidence="1">Single-pass type II membrane protein</topology>
    </subcellularLocation>
</comment>
<keyword evidence="13" id="KW-1185">Reference proteome</keyword>
<evidence type="ECO:0000313" key="13">
    <source>
        <dbReference type="Proteomes" id="UP000242457"/>
    </source>
</evidence>